<reference evidence="1 2" key="1">
    <citation type="journal article" date="2018" name="Arch. Microbiol.">
        <title>New insights into the metabolic potential of the phototrophic purple bacterium Rhodopila globiformis DSM 161(T) from its draft genome sequence and evidence for a vanadium-dependent nitrogenase.</title>
        <authorList>
            <person name="Imhoff J.F."/>
            <person name="Rahn T."/>
            <person name="Kunzel S."/>
            <person name="Neulinger S.C."/>
        </authorList>
    </citation>
    <scope>NUCLEOTIDE SEQUENCE [LARGE SCALE GENOMIC DNA]</scope>
    <source>
        <strain evidence="1 2">DSM 16996</strain>
    </source>
</reference>
<proteinExistence type="predicted"/>
<protein>
    <submittedName>
        <fullName evidence="1">Uncharacterized protein</fullName>
    </submittedName>
</protein>
<dbReference type="AlphaFoldDB" id="A0A2S6N016"/>
<accession>A0A2S6N016</accession>
<keyword evidence="2" id="KW-1185">Reference proteome</keyword>
<sequence length="151" mass="16329">MAAMDPRIILLVPPMSAKLAGEVDYYSGRIDGVLPDDADQAAAILNARVGSLVEIVFPLPVDPTDTPYDAVEAAATATNGGVYIYLVDAFMEPSKGERVKGRVVFREGGRERRLDVPWEHGEPRFDTKTLTTCGLDVDEAYGLLARFTAAV</sequence>
<evidence type="ECO:0000313" key="2">
    <source>
        <dbReference type="Proteomes" id="UP000239089"/>
    </source>
</evidence>
<gene>
    <name evidence="1" type="ORF">CCR94_19110</name>
</gene>
<evidence type="ECO:0000313" key="1">
    <source>
        <dbReference type="EMBL" id="PPQ27961.1"/>
    </source>
</evidence>
<comment type="caution">
    <text evidence="1">The sequence shown here is derived from an EMBL/GenBank/DDBJ whole genome shotgun (WGS) entry which is preliminary data.</text>
</comment>
<dbReference type="Proteomes" id="UP000239089">
    <property type="component" value="Unassembled WGS sequence"/>
</dbReference>
<dbReference type="EMBL" id="NHSJ01000118">
    <property type="protein sequence ID" value="PPQ27961.1"/>
    <property type="molecule type" value="Genomic_DNA"/>
</dbReference>
<name>A0A2S6N016_9HYPH</name>
<organism evidence="1 2">
    <name type="scientific">Rhodoblastus sphagnicola</name>
    <dbReference type="NCBI Taxonomy" id="333368"/>
    <lineage>
        <taxon>Bacteria</taxon>
        <taxon>Pseudomonadati</taxon>
        <taxon>Pseudomonadota</taxon>
        <taxon>Alphaproteobacteria</taxon>
        <taxon>Hyphomicrobiales</taxon>
        <taxon>Rhodoblastaceae</taxon>
        <taxon>Rhodoblastus</taxon>
    </lineage>
</organism>